<proteinExistence type="predicted"/>
<dbReference type="PIRSF" id="PIRSF005902">
    <property type="entry name" value="DNase_TatD"/>
    <property type="match status" value="1"/>
</dbReference>
<dbReference type="InterPro" id="IPR001130">
    <property type="entry name" value="TatD-like"/>
</dbReference>
<accession>A0ABD4Z3X1</accession>
<evidence type="ECO:0000313" key="2">
    <source>
        <dbReference type="EMBL" id="MDK6028006.1"/>
    </source>
</evidence>
<feature type="binding site" evidence="1">
    <location>
        <position position="133"/>
    </location>
    <ligand>
        <name>a divalent metal cation</name>
        <dbReference type="ChEBI" id="CHEBI:60240"/>
        <label>2</label>
    </ligand>
</feature>
<dbReference type="InterPro" id="IPR032466">
    <property type="entry name" value="Metal_Hydrolase"/>
</dbReference>
<feature type="binding site" evidence="1">
    <location>
        <position position="156"/>
    </location>
    <ligand>
        <name>a divalent metal cation</name>
        <dbReference type="ChEBI" id="CHEBI:60240"/>
        <label>2</label>
    </ligand>
</feature>
<evidence type="ECO:0000256" key="1">
    <source>
        <dbReference type="PIRSR" id="PIRSR005902-1"/>
    </source>
</evidence>
<dbReference type="Proteomes" id="UP001529235">
    <property type="component" value="Unassembled WGS sequence"/>
</dbReference>
<reference evidence="2 3" key="1">
    <citation type="submission" date="2023-05" db="EMBL/GenBank/DDBJ databases">
        <title>A new hyperthermophilic archaea 'Ignisphaera cupida' sp. nov. and description of the family 'Ignisphaeraceae' fam. nov.</title>
        <authorList>
            <person name="Podosokorskaya O.A."/>
            <person name="Elcheninov A.G."/>
            <person name="Klukina A."/>
            <person name="Merkel A.Y."/>
        </authorList>
    </citation>
    <scope>NUCLEOTIDE SEQUENCE [LARGE SCALE GENOMIC DNA]</scope>
    <source>
        <strain evidence="2 3">4213-co</strain>
    </source>
</reference>
<dbReference type="SUPFAM" id="SSF51556">
    <property type="entry name" value="Metallo-dependent hydrolases"/>
    <property type="match status" value="1"/>
</dbReference>
<dbReference type="PANTHER" id="PTHR46124:SF2">
    <property type="entry name" value="D-AMINOACYL-TRNA DEACYLASE"/>
    <property type="match status" value="1"/>
</dbReference>
<feature type="binding site" evidence="1">
    <location>
        <position position="204"/>
    </location>
    <ligand>
        <name>a divalent metal cation</name>
        <dbReference type="ChEBI" id="CHEBI:60240"/>
        <label>1</label>
    </ligand>
</feature>
<dbReference type="RefSeq" id="WP_285272983.1">
    <property type="nucleotide sequence ID" value="NZ_JASNVW010000001.1"/>
</dbReference>
<dbReference type="PANTHER" id="PTHR46124">
    <property type="entry name" value="D-AMINOACYL-TRNA DEACYLASE"/>
    <property type="match status" value="1"/>
</dbReference>
<dbReference type="Pfam" id="PF01026">
    <property type="entry name" value="TatD_DNase"/>
    <property type="match status" value="1"/>
</dbReference>
<sequence length="255" mass="29160">MAQCLQYNFSTTPYIDSHIHLYEYGEEAEKLCKEIHYIFLAVSDDIQSSLKTIEIAKKCSNVVPSIGFHPWNVKEPNIDFKQFENIIKTYNVKFLGEVGLDKKFVSETFNVQLHLFENLVAMAKDYELGLSVHAPNAWREALEVLRRSGVKIAIFHWYTGPAELLREIVNEGFYIGINVAAKIQKKHLEIIKIAPLESIVTESDGPYNYRGLVLGPAMLPELIALIAKIKNVDEKTVREAIWRNFYIILKNVGIC</sequence>
<feature type="binding site" evidence="1">
    <location>
        <position position="97"/>
    </location>
    <ligand>
        <name>a divalent metal cation</name>
        <dbReference type="ChEBI" id="CHEBI:60240"/>
        <label>1</label>
    </ligand>
</feature>
<keyword evidence="1" id="KW-0479">Metal-binding</keyword>
<feature type="binding site" evidence="1">
    <location>
        <position position="18"/>
    </location>
    <ligand>
        <name>a divalent metal cation</name>
        <dbReference type="ChEBI" id="CHEBI:60240"/>
        <label>1</label>
    </ligand>
</feature>
<dbReference type="Gene3D" id="3.20.20.140">
    <property type="entry name" value="Metal-dependent hydrolases"/>
    <property type="match status" value="1"/>
</dbReference>
<dbReference type="AlphaFoldDB" id="A0ABD4Z3X1"/>
<organism evidence="2 3">
    <name type="scientific">Ignisphaera cupida</name>
    <dbReference type="NCBI Taxonomy" id="3050454"/>
    <lineage>
        <taxon>Archaea</taxon>
        <taxon>Thermoproteota</taxon>
        <taxon>Thermoprotei</taxon>
        <taxon>Desulfurococcales</taxon>
        <taxon>Desulfurococcaceae</taxon>
        <taxon>Ignisphaera</taxon>
    </lineage>
</organism>
<dbReference type="EMBL" id="JASNVW010000001">
    <property type="protein sequence ID" value="MDK6028006.1"/>
    <property type="molecule type" value="Genomic_DNA"/>
</dbReference>
<gene>
    <name evidence="2" type="ORF">QPL79_01320</name>
</gene>
<keyword evidence="3" id="KW-1185">Reference proteome</keyword>
<comment type="caution">
    <text evidence="2">The sequence shown here is derived from an EMBL/GenBank/DDBJ whole genome shotgun (WGS) entry which is preliminary data.</text>
</comment>
<dbReference type="CDD" id="cd01310">
    <property type="entry name" value="TatD_DNAse"/>
    <property type="match status" value="1"/>
</dbReference>
<name>A0ABD4Z3X1_9CREN</name>
<protein>
    <submittedName>
        <fullName evidence="2">TatD family hydrolase</fullName>
    </submittedName>
</protein>
<evidence type="ECO:0000313" key="3">
    <source>
        <dbReference type="Proteomes" id="UP001529235"/>
    </source>
</evidence>
<feature type="binding site" evidence="1">
    <location>
        <position position="20"/>
    </location>
    <ligand>
        <name>a divalent metal cation</name>
        <dbReference type="ChEBI" id="CHEBI:60240"/>
        <label>1</label>
    </ligand>
</feature>
<keyword evidence="2" id="KW-0378">Hydrolase</keyword>
<dbReference type="GO" id="GO:0016787">
    <property type="term" value="F:hydrolase activity"/>
    <property type="evidence" value="ECO:0007669"/>
    <property type="project" value="UniProtKB-KW"/>
</dbReference>